<dbReference type="GO" id="GO:0003677">
    <property type="term" value="F:DNA binding"/>
    <property type="evidence" value="ECO:0007669"/>
    <property type="project" value="UniProtKB-KW"/>
</dbReference>
<evidence type="ECO:0000313" key="2">
    <source>
        <dbReference type="Proteomes" id="UP000283586"/>
    </source>
</evidence>
<keyword evidence="1" id="KW-0238">DNA-binding</keyword>
<protein>
    <submittedName>
        <fullName evidence="1">AbrB/MazE/SpoVT family DNA-binding domain-containing protein</fullName>
    </submittedName>
</protein>
<dbReference type="AlphaFoldDB" id="A0A3R6JEY4"/>
<proteinExistence type="predicted"/>
<accession>A0A3R6JEY4</accession>
<evidence type="ECO:0000313" key="1">
    <source>
        <dbReference type="EMBL" id="RHN07230.1"/>
    </source>
</evidence>
<comment type="caution">
    <text evidence="1">The sequence shown here is derived from an EMBL/GenBank/DDBJ whole genome shotgun (WGS) entry which is preliminary data.</text>
</comment>
<dbReference type="RefSeq" id="WP_118412470.1">
    <property type="nucleotide sequence ID" value="NZ_QRPI01000004.1"/>
</dbReference>
<reference evidence="1 2" key="1">
    <citation type="submission" date="2018-08" db="EMBL/GenBank/DDBJ databases">
        <title>A genome reference for cultivated species of the human gut microbiota.</title>
        <authorList>
            <person name="Zou Y."/>
            <person name="Xue W."/>
            <person name="Luo G."/>
        </authorList>
    </citation>
    <scope>NUCLEOTIDE SEQUENCE [LARGE SCALE GENOMIC DNA]</scope>
    <source>
        <strain evidence="1 2">AF31-21AC</strain>
    </source>
</reference>
<gene>
    <name evidence="1" type="ORF">DWZ31_11675</name>
</gene>
<dbReference type="Proteomes" id="UP000283586">
    <property type="component" value="Unassembled WGS sequence"/>
</dbReference>
<organism evidence="1 2">
    <name type="scientific">Roseburia intestinalis</name>
    <dbReference type="NCBI Taxonomy" id="166486"/>
    <lineage>
        <taxon>Bacteria</taxon>
        <taxon>Bacillati</taxon>
        <taxon>Bacillota</taxon>
        <taxon>Clostridia</taxon>
        <taxon>Lachnospirales</taxon>
        <taxon>Lachnospiraceae</taxon>
        <taxon>Roseburia</taxon>
    </lineage>
</organism>
<sequence>MPSEKRSANMIIAKAGGNASQNAYNCKVSIPKTWADKLGVSVNDKSLSLEFDGRSIVIKKA</sequence>
<name>A0A3R6JEY4_9FIRM</name>
<dbReference type="EMBL" id="QRQN01000013">
    <property type="protein sequence ID" value="RHN07230.1"/>
    <property type="molecule type" value="Genomic_DNA"/>
</dbReference>